<gene>
    <name evidence="1" type="ORF">N3K66_005170</name>
</gene>
<keyword evidence="2" id="KW-1185">Reference proteome</keyword>
<name>A0ACC0V3A8_9HYPO</name>
<evidence type="ECO:0000313" key="1">
    <source>
        <dbReference type="EMBL" id="KAI9900908.1"/>
    </source>
</evidence>
<dbReference type="Proteomes" id="UP001163324">
    <property type="component" value="Chromosome 4"/>
</dbReference>
<sequence>MVFSGKPSTACHACRARRLKCDRIQPSCGQCLRKGEYCGYRDTTALRLRNETGRVTTKYAKHLNALATPSPASSPEGTPPPPYPPPPTTGITAKKEGRSQCRHVASPVVCVPASGPRQPEELLSMAYFMSSYIVATPFETYLPHLCEPNTRKDDAFTTALSATALAAYAHRIRSPRNMNTARRWYSTALAYTNTALAQDVTSVSDRTIAAVLLLGFFEAVVFQGGESSSPKSWTTHTFGALELFRLRGVASLKSPISQRIFGQASNNVRTSCIQMSQEIPPKLLHFCEEATPLLDPRNMTFKLSPLIHKVAHIKAQSKNNPPTYSMLLEARRMDQSLVLFAGALPKELSYYTLPKAETPSWAFNGLAHGYYDIRAAKVWNAIRLLRIFLVTYIGAAVAGELNVEREELAASAGLRSNDHHLLALAQYATDQMTDIAAQIMACVPAFVHANEQNKMFSPAARSLVWPLCVIEHVKICPKPYRAYASRCVQDIAGDLNLPQALDATLNPQKYEDWMHLFHLG</sequence>
<evidence type="ECO:0000313" key="2">
    <source>
        <dbReference type="Proteomes" id="UP001163324"/>
    </source>
</evidence>
<accession>A0ACC0V3A8</accession>
<comment type="caution">
    <text evidence="1">The sequence shown here is derived from an EMBL/GenBank/DDBJ whole genome shotgun (WGS) entry which is preliminary data.</text>
</comment>
<reference evidence="1" key="1">
    <citation type="submission" date="2022-10" db="EMBL/GenBank/DDBJ databases">
        <title>Complete Genome of Trichothecium roseum strain YXFP-22015, a Plant Pathogen Isolated from Citrus.</title>
        <authorList>
            <person name="Wang Y."/>
            <person name="Zhu L."/>
        </authorList>
    </citation>
    <scope>NUCLEOTIDE SEQUENCE</scope>
    <source>
        <strain evidence="1">YXFP-22015</strain>
    </source>
</reference>
<proteinExistence type="predicted"/>
<dbReference type="EMBL" id="CM047943">
    <property type="protein sequence ID" value="KAI9900908.1"/>
    <property type="molecule type" value="Genomic_DNA"/>
</dbReference>
<organism evidence="1 2">
    <name type="scientific">Trichothecium roseum</name>
    <dbReference type="NCBI Taxonomy" id="47278"/>
    <lineage>
        <taxon>Eukaryota</taxon>
        <taxon>Fungi</taxon>
        <taxon>Dikarya</taxon>
        <taxon>Ascomycota</taxon>
        <taxon>Pezizomycotina</taxon>
        <taxon>Sordariomycetes</taxon>
        <taxon>Hypocreomycetidae</taxon>
        <taxon>Hypocreales</taxon>
        <taxon>Hypocreales incertae sedis</taxon>
        <taxon>Trichothecium</taxon>
    </lineage>
</organism>
<protein>
    <submittedName>
        <fullName evidence="1">Uncharacterized protein</fullName>
    </submittedName>
</protein>